<sequence length="189" mass="20075">MPALLLLVATGCASDGGFREAVSSTLQSVGLEPLQARPALLPVRLHAGDNLNAGDGGRAASLVVRVYQLRATERFEQAAFDVFIDEQRERDVLGDDLVRVTEVLLAPGQRHEFIEPLAADGTHLGVVALFRQPAQTRWRLTFDARRATADGITVGLHGCAMTTSSSTLLTGLASGAHMLSSSRCGTPGR</sequence>
<dbReference type="STRING" id="913325.N799_07600"/>
<dbReference type="Proteomes" id="UP000029989">
    <property type="component" value="Unassembled WGS sequence"/>
</dbReference>
<name>A0A0A0EXP5_9GAMM</name>
<dbReference type="Gene3D" id="2.60.40.4150">
    <property type="entry name" value="Type VI secretion system, lipoprotein SciN"/>
    <property type="match status" value="1"/>
</dbReference>
<protein>
    <recommendedName>
        <fullName evidence="3">Type VI secretion protein</fullName>
    </recommendedName>
</protein>
<dbReference type="InterPro" id="IPR038706">
    <property type="entry name" value="Type_VI_SciN-like_sf"/>
</dbReference>
<proteinExistence type="predicted"/>
<keyword evidence="2" id="KW-1185">Reference proteome</keyword>
<dbReference type="AlphaFoldDB" id="A0A0A0EXP5"/>
<dbReference type="PANTHER" id="PTHR37625">
    <property type="entry name" value="OUTER MEMBRANE LIPOPROTEIN-RELATED"/>
    <property type="match status" value="1"/>
</dbReference>
<dbReference type="InterPro" id="IPR017734">
    <property type="entry name" value="T6SS_SciN"/>
</dbReference>
<accession>A0A0A0EXP5</accession>
<dbReference type="NCBIfam" id="TIGR03352">
    <property type="entry name" value="VI_chp_3"/>
    <property type="match status" value="1"/>
</dbReference>
<gene>
    <name evidence="1" type="ORF">N799_07600</name>
</gene>
<dbReference type="eggNOG" id="COG3521">
    <property type="taxonomic scope" value="Bacteria"/>
</dbReference>
<organism evidence="1 2">
    <name type="scientific">Lysobacter arseniciresistens ZS79</name>
    <dbReference type="NCBI Taxonomy" id="913325"/>
    <lineage>
        <taxon>Bacteria</taxon>
        <taxon>Pseudomonadati</taxon>
        <taxon>Pseudomonadota</taxon>
        <taxon>Gammaproteobacteria</taxon>
        <taxon>Lysobacterales</taxon>
        <taxon>Lysobacteraceae</taxon>
        <taxon>Novilysobacter</taxon>
    </lineage>
</organism>
<evidence type="ECO:0000313" key="2">
    <source>
        <dbReference type="Proteomes" id="UP000029989"/>
    </source>
</evidence>
<reference evidence="1 2" key="1">
    <citation type="journal article" date="2015" name="Stand. Genomic Sci.">
        <title>Genomic information of the arsenic-resistant bacterium Lysobacter arseniciresistens type strain ZS79(T) and comparison of Lysobacter draft genomes.</title>
        <authorList>
            <person name="Liu L."/>
            <person name="Zhang S."/>
            <person name="Luo M."/>
            <person name="Wang G."/>
        </authorList>
    </citation>
    <scope>NUCLEOTIDE SEQUENCE [LARGE SCALE GENOMIC DNA]</scope>
    <source>
        <strain evidence="1 2">ZS79</strain>
    </source>
</reference>
<evidence type="ECO:0008006" key="3">
    <source>
        <dbReference type="Google" id="ProtNLM"/>
    </source>
</evidence>
<comment type="caution">
    <text evidence="1">The sequence shown here is derived from an EMBL/GenBank/DDBJ whole genome shotgun (WGS) entry which is preliminary data.</text>
</comment>
<dbReference type="PANTHER" id="PTHR37625:SF4">
    <property type="entry name" value="OUTER MEMBRANE LIPOPROTEIN"/>
    <property type="match status" value="1"/>
</dbReference>
<dbReference type="EMBL" id="AVPT01000021">
    <property type="protein sequence ID" value="KGM55050.1"/>
    <property type="molecule type" value="Genomic_DNA"/>
</dbReference>
<dbReference type="Pfam" id="PF12790">
    <property type="entry name" value="T6SS-SciN"/>
    <property type="match status" value="1"/>
</dbReference>
<evidence type="ECO:0000313" key="1">
    <source>
        <dbReference type="EMBL" id="KGM55050.1"/>
    </source>
</evidence>